<dbReference type="PATRIC" id="fig|246196.56.peg.4161"/>
<dbReference type="GeneID" id="93458881"/>
<organism evidence="1 2">
    <name type="scientific">Mycolicibacterium smegmatis (strain ATCC 700084 / mc(2)155)</name>
    <name type="common">Mycobacterium smegmatis</name>
    <dbReference type="NCBI Taxonomy" id="246196"/>
    <lineage>
        <taxon>Bacteria</taxon>
        <taxon>Bacillati</taxon>
        <taxon>Actinomycetota</taxon>
        <taxon>Actinomycetes</taxon>
        <taxon>Mycobacteriales</taxon>
        <taxon>Mycobacteriaceae</taxon>
        <taxon>Mycolicibacterium</taxon>
    </lineage>
</organism>
<sequence>MIRALRWMAKNYKDQNTAITAHPGAGGAPWSETLPKLLEIGQPLGCTVGQLQAGYSSTEAVSYADRNSDAGYALLAWRICSGFAHGRPWANIGMNELKTTPRGTEGVLQAVMTSDHSRILAMLLPAMILVQDLLRLLAERSAVS</sequence>
<dbReference type="EMBL" id="CP001663">
    <property type="protein sequence ID" value="AFP40520.1"/>
    <property type="molecule type" value="Genomic_DNA"/>
</dbReference>
<evidence type="ECO:0000313" key="1">
    <source>
        <dbReference type="EMBL" id="AFP40520.1"/>
    </source>
</evidence>
<dbReference type="AlphaFoldDB" id="I7FGH6"/>
<reference evidence="1 2" key="2">
    <citation type="journal article" date="2009" name="Genome Res.">
        <title>Ortho-proteogenomics: multiple proteomes investigation through orthology and a new MS-based protocol.</title>
        <authorList>
            <person name="Gallien S."/>
            <person name="Perrodou E."/>
            <person name="Carapito C."/>
            <person name="Deshayes C."/>
            <person name="Reyrat J.M."/>
            <person name="Van Dorsselaer A."/>
            <person name="Poch O."/>
            <person name="Schaeffer C."/>
            <person name="Lecompte O."/>
        </authorList>
    </citation>
    <scope>NUCLEOTIDE SEQUENCE [LARGE SCALE GENOMIC DNA]</scope>
    <source>
        <strain evidence="2">ATCC 700084 / mc(2)155</strain>
    </source>
</reference>
<dbReference type="KEGG" id="msg:MSMEI_4062"/>
<name>I7FGH6_MYCS2</name>
<protein>
    <submittedName>
        <fullName evidence="1">Uncharacterized protein</fullName>
    </submittedName>
</protein>
<reference evidence="1 2" key="1">
    <citation type="journal article" date="2007" name="Genome Biol.">
        <title>Interrupted coding sequences in Mycobacterium smegmatis: authentic mutations or sequencing errors?</title>
        <authorList>
            <person name="Deshayes C."/>
            <person name="Perrodou E."/>
            <person name="Gallien S."/>
            <person name="Euphrasie D."/>
            <person name="Schaeffer C."/>
            <person name="Van-Dorsselaer A."/>
            <person name="Poch O."/>
            <person name="Lecompte O."/>
            <person name="Reyrat J.M."/>
        </authorList>
    </citation>
    <scope>NUCLEOTIDE SEQUENCE [LARGE SCALE GENOMIC DNA]</scope>
    <source>
        <strain evidence="2">ATCC 700084 / mc(2)155</strain>
    </source>
</reference>
<proteinExistence type="predicted"/>
<accession>I7FGH6</accession>
<gene>
    <name evidence="1" type="ordered locus">MSMEI_4062</name>
</gene>
<evidence type="ECO:0000313" key="2">
    <source>
        <dbReference type="Proteomes" id="UP000006158"/>
    </source>
</evidence>
<dbReference type="Proteomes" id="UP000006158">
    <property type="component" value="Chromosome"/>
</dbReference>
<dbReference type="RefSeq" id="WP_014877956.1">
    <property type="nucleotide sequence ID" value="NC_008596.1"/>
</dbReference>